<name>A0ABN7AHR7_9HEMI</name>
<evidence type="ECO:0000313" key="1">
    <source>
        <dbReference type="EMBL" id="BES91493.1"/>
    </source>
</evidence>
<protein>
    <submittedName>
        <fullName evidence="1">Uncharacterized protein</fullName>
    </submittedName>
</protein>
<accession>A0ABN7AHR7</accession>
<keyword evidence="2" id="KW-1185">Reference proteome</keyword>
<proteinExistence type="predicted"/>
<gene>
    <name evidence="1" type="ORF">NTJ_04301</name>
</gene>
<evidence type="ECO:0000313" key="2">
    <source>
        <dbReference type="Proteomes" id="UP001307889"/>
    </source>
</evidence>
<dbReference type="Proteomes" id="UP001307889">
    <property type="component" value="Chromosome 2"/>
</dbReference>
<dbReference type="EMBL" id="AP028910">
    <property type="protein sequence ID" value="BES91493.1"/>
    <property type="molecule type" value="Genomic_DNA"/>
</dbReference>
<organism evidence="1 2">
    <name type="scientific">Nesidiocoris tenuis</name>
    <dbReference type="NCBI Taxonomy" id="355587"/>
    <lineage>
        <taxon>Eukaryota</taxon>
        <taxon>Metazoa</taxon>
        <taxon>Ecdysozoa</taxon>
        <taxon>Arthropoda</taxon>
        <taxon>Hexapoda</taxon>
        <taxon>Insecta</taxon>
        <taxon>Pterygota</taxon>
        <taxon>Neoptera</taxon>
        <taxon>Paraneoptera</taxon>
        <taxon>Hemiptera</taxon>
        <taxon>Heteroptera</taxon>
        <taxon>Panheteroptera</taxon>
        <taxon>Cimicomorpha</taxon>
        <taxon>Miridae</taxon>
        <taxon>Dicyphina</taxon>
        <taxon>Nesidiocoris</taxon>
    </lineage>
</organism>
<reference evidence="1 2" key="1">
    <citation type="submission" date="2023-09" db="EMBL/GenBank/DDBJ databases">
        <title>Nesidiocoris tenuis whole genome shotgun sequence.</title>
        <authorList>
            <person name="Shibata T."/>
            <person name="Shimoda M."/>
            <person name="Kobayashi T."/>
            <person name="Uehara T."/>
        </authorList>
    </citation>
    <scope>NUCLEOTIDE SEQUENCE [LARGE SCALE GENOMIC DNA]</scope>
    <source>
        <strain evidence="1 2">Japan</strain>
    </source>
</reference>
<sequence length="117" mass="13261">MPLQPKASPSFSTALFRARPIHDLSALVEIRSRVETTSLVRPSPSTFSQQNRVDRLSNRPLEIWYLRECADCSCRPSALASGEILSIGTEQKSYFRSYRISVSASTVRHRLFVVIFD</sequence>